<dbReference type="PROSITE" id="PS51335">
    <property type="entry name" value="ELMO"/>
    <property type="match status" value="1"/>
</dbReference>
<dbReference type="AlphaFoldDB" id="D3BK56"/>
<evidence type="ECO:0000313" key="2">
    <source>
        <dbReference type="EMBL" id="EFA78286.1"/>
    </source>
</evidence>
<dbReference type="Pfam" id="PF04727">
    <property type="entry name" value="ELMO_CED12"/>
    <property type="match status" value="1"/>
</dbReference>
<evidence type="ECO:0000313" key="3">
    <source>
        <dbReference type="Proteomes" id="UP000001396"/>
    </source>
</evidence>
<reference evidence="2 3" key="1">
    <citation type="journal article" date="2011" name="Genome Res.">
        <title>Phylogeny-wide analysis of social amoeba genomes highlights ancient origins for complex intercellular communication.</title>
        <authorList>
            <person name="Heidel A.J."/>
            <person name="Lawal H.M."/>
            <person name="Felder M."/>
            <person name="Schilde C."/>
            <person name="Helps N.R."/>
            <person name="Tunggal B."/>
            <person name="Rivero F."/>
            <person name="John U."/>
            <person name="Schleicher M."/>
            <person name="Eichinger L."/>
            <person name="Platzer M."/>
            <person name="Noegel A.A."/>
            <person name="Schaap P."/>
            <person name="Gloeckner G."/>
        </authorList>
    </citation>
    <scope>NUCLEOTIDE SEQUENCE [LARGE SCALE GENOMIC DNA]</scope>
    <source>
        <strain evidence="3">ATCC 26659 / Pp 5 / PN500</strain>
    </source>
</reference>
<name>D3BK56_HETP5</name>
<organism evidence="2 3">
    <name type="scientific">Heterostelium pallidum (strain ATCC 26659 / Pp 5 / PN500)</name>
    <name type="common">Cellular slime mold</name>
    <name type="synonym">Polysphondylium pallidum</name>
    <dbReference type="NCBI Taxonomy" id="670386"/>
    <lineage>
        <taxon>Eukaryota</taxon>
        <taxon>Amoebozoa</taxon>
        <taxon>Evosea</taxon>
        <taxon>Eumycetozoa</taxon>
        <taxon>Dictyostelia</taxon>
        <taxon>Acytosteliales</taxon>
        <taxon>Acytosteliaceae</taxon>
        <taxon>Heterostelium</taxon>
    </lineage>
</organism>
<feature type="domain" description="ELMO" evidence="1">
    <location>
        <begin position="124"/>
        <end position="278"/>
    </location>
</feature>
<dbReference type="EMBL" id="ADBJ01000038">
    <property type="protein sequence ID" value="EFA78286.1"/>
    <property type="molecule type" value="Genomic_DNA"/>
</dbReference>
<sequence length="294" mass="34346">MYCPLFLWKIYKFFVHLYTGRCEIERLCHNYEISNHNRRLLIEQSIENSSKLNRIKTSLLAEFDTHTIAMAIVEIKKINQDLLAFESTILPNLEAALEPLSALQSLKAQITLLRDQAYDSENEIHEEKLDQLWNSIFPNKRRSARITSEWGHMGFQGKDPATDFRGMGLLGLENLLYLATNYEEETKYILECANSKFQYPFAITGINITSKLVNMLLSEKNHLKNHFIYTKPSMRDFNELYAKVFISFNNYYQSKKPENVMQFGPIINDFIANLHLNLLDAFDTNTNQYNLSLF</sequence>
<dbReference type="OMA" id="WMKWILR"/>
<dbReference type="GO" id="GO:0005096">
    <property type="term" value="F:GTPase activator activity"/>
    <property type="evidence" value="ECO:0007669"/>
    <property type="project" value="TreeGrafter"/>
</dbReference>
<accession>D3BK56</accession>
<evidence type="ECO:0000259" key="1">
    <source>
        <dbReference type="PROSITE" id="PS51335"/>
    </source>
</evidence>
<dbReference type="InterPro" id="IPR006816">
    <property type="entry name" value="ELMO_dom"/>
</dbReference>
<gene>
    <name evidence="2" type="primary">elmoB</name>
    <name evidence="2" type="ORF">PPL_08937</name>
</gene>
<dbReference type="Proteomes" id="UP000001396">
    <property type="component" value="Unassembled WGS sequence"/>
</dbReference>
<dbReference type="RefSeq" id="XP_020430411.1">
    <property type="nucleotide sequence ID" value="XM_020579736.1"/>
</dbReference>
<protein>
    <submittedName>
        <fullName evidence="2">Engulfment and cell motility ELM family protein</fullName>
    </submittedName>
</protein>
<keyword evidence="3" id="KW-1185">Reference proteome</keyword>
<comment type="caution">
    <text evidence="2">The sequence shown here is derived from an EMBL/GenBank/DDBJ whole genome shotgun (WGS) entry which is preliminary data.</text>
</comment>
<dbReference type="PANTHER" id="PTHR12771">
    <property type="entry name" value="ENGULFMENT AND CELL MOTILITY"/>
    <property type="match status" value="1"/>
</dbReference>
<dbReference type="InterPro" id="IPR050868">
    <property type="entry name" value="ELMO_domain-containing"/>
</dbReference>
<dbReference type="FunCoup" id="D3BK56">
    <property type="interactions" value="176"/>
</dbReference>
<dbReference type="PANTHER" id="PTHR12771:SF51">
    <property type="entry name" value="LD01482P"/>
    <property type="match status" value="1"/>
</dbReference>
<dbReference type="InParanoid" id="D3BK56"/>
<dbReference type="GeneID" id="31364413"/>
<proteinExistence type="predicted"/>